<reference evidence="2" key="1">
    <citation type="submission" date="2023-06" db="EMBL/GenBank/DDBJ databases">
        <authorList>
            <consortium name="Lawrence Berkeley National Laboratory"/>
            <person name="Ahrendt S."/>
            <person name="Sahu N."/>
            <person name="Indic B."/>
            <person name="Wong-Bajracharya J."/>
            <person name="Merenyi Z."/>
            <person name="Ke H.-M."/>
            <person name="Monk M."/>
            <person name="Kocsube S."/>
            <person name="Drula E."/>
            <person name="Lipzen A."/>
            <person name="Balint B."/>
            <person name="Henrissat B."/>
            <person name="Andreopoulos B."/>
            <person name="Martin F.M."/>
            <person name="Harder C.B."/>
            <person name="Rigling D."/>
            <person name="Ford K.L."/>
            <person name="Foster G.D."/>
            <person name="Pangilinan J."/>
            <person name="Papanicolaou A."/>
            <person name="Barry K."/>
            <person name="LaButti K."/>
            <person name="Viragh M."/>
            <person name="Koriabine M."/>
            <person name="Yan M."/>
            <person name="Riley R."/>
            <person name="Champramary S."/>
            <person name="Plett K.L."/>
            <person name="Tsai I.J."/>
            <person name="Slot J."/>
            <person name="Sipos G."/>
            <person name="Plett J."/>
            <person name="Nagy L.G."/>
            <person name="Grigoriev I.V."/>
        </authorList>
    </citation>
    <scope>NUCLEOTIDE SEQUENCE</scope>
    <source>
        <strain evidence="2">HWK02</strain>
    </source>
</reference>
<gene>
    <name evidence="2" type="ORF">EDD18DRAFT_1348439</name>
</gene>
<evidence type="ECO:0000313" key="3">
    <source>
        <dbReference type="Proteomes" id="UP001175228"/>
    </source>
</evidence>
<dbReference type="AlphaFoldDB" id="A0AA39UWU9"/>
<dbReference type="Pfam" id="PF00651">
    <property type="entry name" value="BTB"/>
    <property type="match status" value="1"/>
</dbReference>
<protein>
    <recommendedName>
        <fullName evidence="1">BTB domain-containing protein</fullName>
    </recommendedName>
</protein>
<feature type="domain" description="BTB" evidence="1">
    <location>
        <begin position="35"/>
        <end position="140"/>
    </location>
</feature>
<dbReference type="Gene3D" id="3.30.710.10">
    <property type="entry name" value="Potassium Channel Kv1.1, Chain A"/>
    <property type="match status" value="1"/>
</dbReference>
<evidence type="ECO:0000313" key="2">
    <source>
        <dbReference type="EMBL" id="KAK0500999.1"/>
    </source>
</evidence>
<comment type="caution">
    <text evidence="2">The sequence shown here is derived from an EMBL/GenBank/DDBJ whole genome shotgun (WGS) entry which is preliminary data.</text>
</comment>
<dbReference type="Proteomes" id="UP001175228">
    <property type="component" value="Unassembled WGS sequence"/>
</dbReference>
<keyword evidence="3" id="KW-1185">Reference proteome</keyword>
<dbReference type="InterPro" id="IPR000210">
    <property type="entry name" value="BTB/POZ_dom"/>
</dbReference>
<accession>A0AA39UWU9</accession>
<evidence type="ECO:0000259" key="1">
    <source>
        <dbReference type="Pfam" id="PF00651"/>
    </source>
</evidence>
<dbReference type="InterPro" id="IPR011333">
    <property type="entry name" value="SKP1/BTB/POZ_sf"/>
</dbReference>
<organism evidence="2 3">
    <name type="scientific">Armillaria luteobubalina</name>
    <dbReference type="NCBI Taxonomy" id="153913"/>
    <lineage>
        <taxon>Eukaryota</taxon>
        <taxon>Fungi</taxon>
        <taxon>Dikarya</taxon>
        <taxon>Basidiomycota</taxon>
        <taxon>Agaricomycotina</taxon>
        <taxon>Agaricomycetes</taxon>
        <taxon>Agaricomycetidae</taxon>
        <taxon>Agaricales</taxon>
        <taxon>Marasmiineae</taxon>
        <taxon>Physalacriaceae</taxon>
        <taxon>Armillaria</taxon>
    </lineage>
</organism>
<name>A0AA39UWU9_9AGAR</name>
<sequence length="338" mass="38736">MATVPTTRALTETPFNKLIDSVILVIRTAGPPFNDPTDCVDLVIRTADNVDFFVLSGLLSLRSPSSFFRHFLKNNQNAEERDGFPVLKVEEDSNTFHTILLLCYPNVAPQIKSVEQIVSVKKALDKYRMDHILELFVQMVIASPLMKEQALRIFAHAVFNGWRTWGEAAAKDALAIPLDDPGVELENMDYIDTLQYLSLRDYRRECRRVAQDMLLHPNTAPWLEGKASELLFLHDNTNRCRWCGSFLDFWLSSPPFRTHPWVTEYLIAVKTEMLRRPRPEIALDAIITADAVTKSVSQCPKEEWKKIAVSQIHLCGKLLMEELNRQILQVPLDIDWTK</sequence>
<proteinExistence type="predicted"/>
<dbReference type="EMBL" id="JAUEPU010000007">
    <property type="protein sequence ID" value="KAK0500999.1"/>
    <property type="molecule type" value="Genomic_DNA"/>
</dbReference>